<dbReference type="EMBL" id="CAJNOQ010000955">
    <property type="protein sequence ID" value="CAF0854651.1"/>
    <property type="molecule type" value="Genomic_DNA"/>
</dbReference>
<dbReference type="Pfam" id="PF00632">
    <property type="entry name" value="HECT"/>
    <property type="match status" value="1"/>
</dbReference>
<feature type="region of interest" description="Disordered" evidence="3">
    <location>
        <begin position="574"/>
        <end position="597"/>
    </location>
</feature>
<keyword evidence="7" id="KW-1185">Reference proteome</keyword>
<dbReference type="Proteomes" id="UP000681722">
    <property type="component" value="Unassembled WGS sequence"/>
</dbReference>
<evidence type="ECO:0000313" key="7">
    <source>
        <dbReference type="Proteomes" id="UP000663829"/>
    </source>
</evidence>
<keyword evidence="1 2" id="KW-0833">Ubl conjugation pathway</keyword>
<feature type="domain" description="HECT" evidence="4">
    <location>
        <begin position="82"/>
        <end position="137"/>
    </location>
</feature>
<feature type="compositionally biased region" description="Basic and acidic residues" evidence="3">
    <location>
        <begin position="576"/>
        <end position="585"/>
    </location>
</feature>
<evidence type="ECO:0000313" key="6">
    <source>
        <dbReference type="EMBL" id="CAF3642417.1"/>
    </source>
</evidence>
<evidence type="ECO:0000256" key="1">
    <source>
        <dbReference type="ARBA" id="ARBA00022786"/>
    </source>
</evidence>
<sequence length="933" mass="106079">MAVNHAIQIRTGFPLIYYILIQINSLTLDNLELALLDFKFYLRLKRFQECTELIESEVELNETLIMYEISEETLLTNDSINDKDDIIRLLIHHRFIKPIEAQLKALLIGFRQVIPLNWIQILGYVQLEYLISGADELCSSFLDKLNIHIQLTIMEGTEKVEALLLKQLLTENALENGEETVESIRNSIRQQTSANEGHHELNNWSENIQQQREDIQLTDSQPTVLQLQLVTEVINAKETESQSKRVSRLSCNKLTQFLQDIISNLYAYLNVQYLNDDKDNKNNSNTITESISLTDVFHLRSDYAKHLLSLFQILISKLIEQFQSCNRVKILFNQFEIISIDPIKTWRKIQACIEKINEILQRIIQQYQQSKTTEQLQNITSIIKNLKCINDYFYNLLLQIKNVEFLKIEQIRSLNRSIGIELINLSESLNAFSSINKITSNVNNNNHIEAQRVKKLEEIYEQKLENKSTLIQNQIPLLQSNSLVYDLCSFNSNSLNTRGTISSTPFTDVKYLKLNENVKPMDSAYSQSWTSQIKNNKNVLGGIAPLNILSNNDSYRSFPSVQLTDTFLFQSTSTHNRKDAPKIENMDNNNNNGNTRDQFEENSGTAISNSAVTLMSQNNNGRIEGINCCGREGFISDKRNPITNVYNPPMPMKVAMNGQNSRLFTPTNNIRLPLNSNATIYNGGGMTRLPFTDTYIQCPNWSANQAQQQYPVGPCCYPVGGRQESCTSGINTSPTASFCPTNLNYSACAGKPMGCGLSSGKSFTPSPLCFPTPVVYTPEMETLFSAGGIIYARKSGNTWIAENLGSLVETLKNIGQTIDMNEHCEILVKKTGELLVRRRRGKRKKLLTQSVIKSSNRMTRARDNNAFVDIDVDQHRPIKDLQSTVLSDSNSSDESDNSSRLENRNRSSLREHKTVENNESIKIQRSKNGRSQK</sequence>
<dbReference type="Gene3D" id="3.30.2160.10">
    <property type="entry name" value="Hect, E3 ligase catalytic domain"/>
    <property type="match status" value="1"/>
</dbReference>
<comment type="caution">
    <text evidence="2">Lacks conserved residue(s) required for the propagation of feature annotation.</text>
</comment>
<evidence type="ECO:0000256" key="3">
    <source>
        <dbReference type="SAM" id="MobiDB-lite"/>
    </source>
</evidence>
<dbReference type="GO" id="GO:0004842">
    <property type="term" value="F:ubiquitin-protein transferase activity"/>
    <property type="evidence" value="ECO:0007669"/>
    <property type="project" value="InterPro"/>
</dbReference>
<comment type="caution">
    <text evidence="5">The sequence shown here is derived from an EMBL/GenBank/DDBJ whole genome shotgun (WGS) entry which is preliminary data.</text>
</comment>
<accession>A0A813WFP7</accession>
<feature type="compositionally biased region" description="Basic residues" evidence="3">
    <location>
        <begin position="924"/>
        <end position="933"/>
    </location>
</feature>
<gene>
    <name evidence="5" type="ORF">GPM918_LOCUS6262</name>
    <name evidence="6" type="ORF">SRO942_LOCUS6262</name>
</gene>
<dbReference type="InterPro" id="IPR000569">
    <property type="entry name" value="HECT_dom"/>
</dbReference>
<proteinExistence type="predicted"/>
<dbReference type="Gene3D" id="3.90.1750.10">
    <property type="entry name" value="Hect, E3 ligase catalytic domains"/>
    <property type="match status" value="1"/>
</dbReference>
<feature type="region of interest" description="Disordered" evidence="3">
    <location>
        <begin position="882"/>
        <end position="933"/>
    </location>
</feature>
<protein>
    <recommendedName>
        <fullName evidence="4">HECT domain-containing protein</fullName>
    </recommendedName>
</protein>
<dbReference type="InterPro" id="IPR035983">
    <property type="entry name" value="Hect_E3_ubiquitin_ligase"/>
</dbReference>
<dbReference type="EMBL" id="CAJOBC010000955">
    <property type="protein sequence ID" value="CAF3642417.1"/>
    <property type="molecule type" value="Genomic_DNA"/>
</dbReference>
<reference evidence="5" key="1">
    <citation type="submission" date="2021-02" db="EMBL/GenBank/DDBJ databases">
        <authorList>
            <person name="Nowell W R."/>
        </authorList>
    </citation>
    <scope>NUCLEOTIDE SEQUENCE</scope>
</reference>
<name>A0A813WFP7_9BILA</name>
<feature type="compositionally biased region" description="Basic and acidic residues" evidence="3">
    <location>
        <begin position="897"/>
        <end position="916"/>
    </location>
</feature>
<dbReference type="PROSITE" id="PS50237">
    <property type="entry name" value="HECT"/>
    <property type="match status" value="1"/>
</dbReference>
<dbReference type="Proteomes" id="UP000663829">
    <property type="component" value="Unassembled WGS sequence"/>
</dbReference>
<organism evidence="5 7">
    <name type="scientific">Didymodactylos carnosus</name>
    <dbReference type="NCBI Taxonomy" id="1234261"/>
    <lineage>
        <taxon>Eukaryota</taxon>
        <taxon>Metazoa</taxon>
        <taxon>Spiralia</taxon>
        <taxon>Gnathifera</taxon>
        <taxon>Rotifera</taxon>
        <taxon>Eurotatoria</taxon>
        <taxon>Bdelloidea</taxon>
        <taxon>Philodinida</taxon>
        <taxon>Philodinidae</taxon>
        <taxon>Didymodactylos</taxon>
    </lineage>
</organism>
<dbReference type="SUPFAM" id="SSF56204">
    <property type="entry name" value="Hect, E3 ligase catalytic domain"/>
    <property type="match status" value="1"/>
</dbReference>
<dbReference type="OrthoDB" id="10034299at2759"/>
<evidence type="ECO:0000256" key="2">
    <source>
        <dbReference type="PROSITE-ProRule" id="PRU00104"/>
    </source>
</evidence>
<evidence type="ECO:0000259" key="4">
    <source>
        <dbReference type="PROSITE" id="PS50237"/>
    </source>
</evidence>
<evidence type="ECO:0000313" key="5">
    <source>
        <dbReference type="EMBL" id="CAF0854651.1"/>
    </source>
</evidence>
<dbReference type="AlphaFoldDB" id="A0A813WFP7"/>